<dbReference type="GO" id="GO:0005829">
    <property type="term" value="C:cytosol"/>
    <property type="evidence" value="ECO:0007669"/>
    <property type="project" value="UniProtKB-SubCell"/>
</dbReference>
<comment type="catalytic activity">
    <reaction evidence="39">
        <text>L-glutaminyl-[protein] + dopamine = 5-dopaminyl-L-glutamyl-[protein] + NH4(+)</text>
        <dbReference type="Rhea" id="RHEA:66556"/>
        <dbReference type="Rhea" id="RHEA-COMP:10207"/>
        <dbReference type="Rhea" id="RHEA-COMP:17053"/>
        <dbReference type="ChEBI" id="CHEBI:28938"/>
        <dbReference type="ChEBI" id="CHEBI:30011"/>
        <dbReference type="ChEBI" id="CHEBI:59905"/>
        <dbReference type="ChEBI" id="CHEBI:167175"/>
    </reaction>
    <physiologicalReaction direction="left-to-right" evidence="39">
        <dbReference type="Rhea" id="RHEA:66557"/>
    </physiologicalReaction>
</comment>
<keyword evidence="44" id="KW-1185">Reference proteome</keyword>
<evidence type="ECO:0000256" key="11">
    <source>
        <dbReference type="ARBA" id="ARBA00022525"/>
    </source>
</evidence>
<comment type="catalytic activity">
    <reaction evidence="38">
        <text>L-glutaminyl-[protein] + (R)-noradrenaline = 5-(R)-noradrenalinyl-L-glutamyl-[protein] + NH4(+)</text>
        <dbReference type="Rhea" id="RHEA:66560"/>
        <dbReference type="Rhea" id="RHEA-COMP:10207"/>
        <dbReference type="Rhea" id="RHEA-COMP:17054"/>
        <dbReference type="ChEBI" id="CHEBI:28938"/>
        <dbReference type="ChEBI" id="CHEBI:30011"/>
        <dbReference type="ChEBI" id="CHEBI:72587"/>
        <dbReference type="ChEBI" id="CHEBI:167178"/>
    </reaction>
    <physiologicalReaction direction="left-to-right" evidence="38">
        <dbReference type="Rhea" id="RHEA:66561"/>
    </physiologicalReaction>
</comment>
<evidence type="ECO:0000256" key="14">
    <source>
        <dbReference type="ARBA" id="ARBA00022679"/>
    </source>
</evidence>
<keyword evidence="17" id="KW-0106">Calcium</keyword>
<evidence type="ECO:0000256" key="28">
    <source>
        <dbReference type="ARBA" id="ARBA00041650"/>
    </source>
</evidence>
<evidence type="ECO:0000256" key="34">
    <source>
        <dbReference type="ARBA" id="ARBA00043104"/>
    </source>
</evidence>
<dbReference type="SMART" id="SM00460">
    <property type="entry name" value="TGc"/>
    <property type="match status" value="1"/>
</dbReference>
<proteinExistence type="inferred from homology"/>
<dbReference type="PROSITE" id="PS01191">
    <property type="entry name" value="RIBOSOMAL_S3AE"/>
    <property type="match status" value="1"/>
</dbReference>
<evidence type="ECO:0000256" key="24">
    <source>
        <dbReference type="ARBA" id="ARBA00036377"/>
    </source>
</evidence>
<comment type="subcellular location">
    <subcellularLocation>
        <location evidence="4">Cell membrane</location>
    </subcellularLocation>
    <subcellularLocation>
        <location evidence="5">Chromosome</location>
    </subcellularLocation>
    <subcellularLocation>
        <location evidence="7">Cytoplasm</location>
        <location evidence="7">Cytosol</location>
    </subcellularLocation>
    <subcellularLocation>
        <location evidence="3">Mitochondrion</location>
    </subcellularLocation>
    <subcellularLocation>
        <location evidence="2">Nucleus</location>
    </subcellularLocation>
    <subcellularLocation>
        <location evidence="6">Secreted</location>
        <location evidence="6">Extracellular space</location>
        <location evidence="6">Extracellular matrix</location>
    </subcellularLocation>
</comment>
<evidence type="ECO:0000256" key="40">
    <source>
        <dbReference type="PIRSR" id="PIRSR000459-1"/>
    </source>
</evidence>
<comment type="cofactor">
    <cofactor evidence="1">
        <name>Ca(2+)</name>
        <dbReference type="ChEBI" id="CHEBI:29108"/>
    </cofactor>
</comment>
<keyword evidence="21" id="KW-0539">Nucleus</keyword>
<comment type="catalytic activity">
    <reaction evidence="24">
        <text>L-glutaminyl-[protein] + serotonin = 5-serotonyl-L-glutamyl-[protein] + NH4(+)</text>
        <dbReference type="Rhea" id="RHEA:66552"/>
        <dbReference type="Rhea" id="RHEA-COMP:10207"/>
        <dbReference type="Rhea" id="RHEA-COMP:17052"/>
        <dbReference type="ChEBI" id="CHEBI:28938"/>
        <dbReference type="ChEBI" id="CHEBI:30011"/>
        <dbReference type="ChEBI" id="CHEBI:167174"/>
        <dbReference type="ChEBI" id="CHEBI:350546"/>
    </reaction>
    <physiologicalReaction direction="left-to-right" evidence="24">
        <dbReference type="Rhea" id="RHEA:66553"/>
    </physiologicalReaction>
</comment>
<evidence type="ECO:0000256" key="36">
    <source>
        <dbReference type="ARBA" id="ARBA00047868"/>
    </source>
</evidence>
<organism evidence="43 44">
    <name type="scientific">Fundulus heteroclitus</name>
    <name type="common">Killifish</name>
    <name type="synonym">Mummichog</name>
    <dbReference type="NCBI Taxonomy" id="8078"/>
    <lineage>
        <taxon>Eukaryota</taxon>
        <taxon>Metazoa</taxon>
        <taxon>Chordata</taxon>
        <taxon>Craniata</taxon>
        <taxon>Vertebrata</taxon>
        <taxon>Euteleostomi</taxon>
        <taxon>Actinopterygii</taxon>
        <taxon>Neopterygii</taxon>
        <taxon>Teleostei</taxon>
        <taxon>Neoteleostei</taxon>
        <taxon>Acanthomorphata</taxon>
        <taxon>Ovalentaria</taxon>
        <taxon>Atherinomorphae</taxon>
        <taxon>Cyprinodontiformes</taxon>
        <taxon>Fundulidae</taxon>
        <taxon>Fundulus</taxon>
    </lineage>
</organism>
<dbReference type="GO" id="GO:0005840">
    <property type="term" value="C:ribosome"/>
    <property type="evidence" value="ECO:0007669"/>
    <property type="project" value="InterPro"/>
</dbReference>
<keyword evidence="22" id="KW-0012">Acyltransferase</keyword>
<dbReference type="GO" id="GO:0005886">
    <property type="term" value="C:plasma membrane"/>
    <property type="evidence" value="ECO:0007669"/>
    <property type="project" value="UniProtKB-SubCell"/>
</dbReference>
<dbReference type="GeneTree" id="ENSGT01050000244866"/>
<dbReference type="GO" id="GO:0003810">
    <property type="term" value="F:protein-glutamine gamma-glutamyltransferase activity"/>
    <property type="evidence" value="ECO:0007669"/>
    <property type="project" value="UniProtKB-EC"/>
</dbReference>
<dbReference type="GO" id="GO:0007399">
    <property type="term" value="P:nervous system development"/>
    <property type="evidence" value="ECO:0007669"/>
    <property type="project" value="UniProtKB-ARBA"/>
</dbReference>
<evidence type="ECO:0000256" key="8">
    <source>
        <dbReference type="ARBA" id="ARBA00005968"/>
    </source>
</evidence>
<dbReference type="GO" id="GO:0046872">
    <property type="term" value="F:metal ion binding"/>
    <property type="evidence" value="ECO:0007669"/>
    <property type="project" value="UniProtKB-KW"/>
</dbReference>
<dbReference type="EC" id="3.5.1.44" evidence="26"/>
<dbReference type="Pfam" id="PF00868">
    <property type="entry name" value="Transglut_N"/>
    <property type="match status" value="1"/>
</dbReference>
<evidence type="ECO:0000256" key="41">
    <source>
        <dbReference type="SAM" id="Phobius"/>
    </source>
</evidence>
<comment type="catalytic activity">
    <reaction evidence="37">
        <text>L-glutaminyl-[protein] + histamine = 5-histaminyl-L-glutamyl-[protein] + NH4(+)</text>
        <dbReference type="Rhea" id="RHEA:66564"/>
        <dbReference type="Rhea" id="RHEA-COMP:10207"/>
        <dbReference type="Rhea" id="RHEA-COMP:17056"/>
        <dbReference type="ChEBI" id="CHEBI:28938"/>
        <dbReference type="ChEBI" id="CHEBI:30011"/>
        <dbReference type="ChEBI" id="CHEBI:58432"/>
        <dbReference type="ChEBI" id="CHEBI:167179"/>
    </reaction>
    <physiologicalReaction direction="left-to-right" evidence="37">
        <dbReference type="Rhea" id="RHEA:66565"/>
    </physiologicalReaction>
</comment>
<dbReference type="GO" id="GO:0005634">
    <property type="term" value="C:nucleus"/>
    <property type="evidence" value="ECO:0007669"/>
    <property type="project" value="UniProtKB-SubCell"/>
</dbReference>
<evidence type="ECO:0000313" key="43">
    <source>
        <dbReference type="Ensembl" id="ENSFHEP00000027288.1"/>
    </source>
</evidence>
<evidence type="ECO:0000256" key="31">
    <source>
        <dbReference type="ARBA" id="ARBA00042105"/>
    </source>
</evidence>
<evidence type="ECO:0000256" key="23">
    <source>
        <dbReference type="ARBA" id="ARBA00024222"/>
    </source>
</evidence>
<evidence type="ECO:0000256" key="32">
    <source>
        <dbReference type="ARBA" id="ARBA00042239"/>
    </source>
</evidence>
<keyword evidence="16" id="KW-0547">Nucleotide-binding</keyword>
<evidence type="ECO:0000256" key="1">
    <source>
        <dbReference type="ARBA" id="ARBA00001913"/>
    </source>
</evidence>
<dbReference type="InterPro" id="IPR050779">
    <property type="entry name" value="Transglutaminase"/>
</dbReference>
<evidence type="ECO:0000256" key="38">
    <source>
        <dbReference type="ARBA" id="ARBA00048230"/>
    </source>
</evidence>
<dbReference type="GO" id="GO:0003735">
    <property type="term" value="F:structural constituent of ribosome"/>
    <property type="evidence" value="ECO:0007669"/>
    <property type="project" value="InterPro"/>
</dbReference>
<keyword evidence="9" id="KW-0158">Chromosome</keyword>
<dbReference type="InterPro" id="IPR018281">
    <property type="entry name" value="Ribosomal_eS1_CS"/>
</dbReference>
<keyword evidence="13" id="KW-0645">Protease</keyword>
<reference evidence="43" key="1">
    <citation type="submission" date="2025-08" db="UniProtKB">
        <authorList>
            <consortium name="Ensembl"/>
        </authorList>
    </citation>
    <scope>IDENTIFICATION</scope>
</reference>
<dbReference type="Ensembl" id="ENSFHET00000000525.1">
    <property type="protein sequence ID" value="ENSFHEP00000027288.1"/>
    <property type="gene ID" value="ENSFHEG00000011040.1"/>
</dbReference>
<evidence type="ECO:0000256" key="35">
    <source>
        <dbReference type="ARBA" id="ARBA00043138"/>
    </source>
</evidence>
<evidence type="ECO:0000313" key="44">
    <source>
        <dbReference type="Proteomes" id="UP000265000"/>
    </source>
</evidence>
<dbReference type="SUPFAM" id="SSF81296">
    <property type="entry name" value="E set domains"/>
    <property type="match status" value="1"/>
</dbReference>
<dbReference type="PANTHER" id="PTHR11590">
    <property type="entry name" value="PROTEIN-GLUTAMINE GAMMA-GLUTAMYLTRANSFERASE"/>
    <property type="match status" value="1"/>
</dbReference>
<comment type="catalytic activity">
    <reaction evidence="25">
        <text>L-glutaminyl-[protein] + L-lysyl-[protein] = [protein]-L-lysyl-N(6)-5-L-glutamyl-[protein] + NH4(+)</text>
        <dbReference type="Rhea" id="RHEA:54816"/>
        <dbReference type="Rhea" id="RHEA-COMP:9752"/>
        <dbReference type="Rhea" id="RHEA-COMP:10207"/>
        <dbReference type="Rhea" id="RHEA-COMP:14005"/>
        <dbReference type="ChEBI" id="CHEBI:28938"/>
        <dbReference type="ChEBI" id="CHEBI:29969"/>
        <dbReference type="ChEBI" id="CHEBI:30011"/>
        <dbReference type="ChEBI" id="CHEBI:138370"/>
        <dbReference type="EC" id="2.3.2.13"/>
    </reaction>
    <physiologicalReaction direction="left-to-right" evidence="25">
        <dbReference type="Rhea" id="RHEA:54817"/>
    </physiologicalReaction>
</comment>
<evidence type="ECO:0000256" key="2">
    <source>
        <dbReference type="ARBA" id="ARBA00004123"/>
    </source>
</evidence>
<reference evidence="43" key="2">
    <citation type="submission" date="2025-09" db="UniProtKB">
        <authorList>
            <consortium name="Ensembl"/>
        </authorList>
    </citation>
    <scope>IDENTIFICATION</scope>
</reference>
<keyword evidence="14" id="KW-0808">Transferase</keyword>
<evidence type="ECO:0000256" key="9">
    <source>
        <dbReference type="ARBA" id="ARBA00022454"/>
    </source>
</evidence>
<evidence type="ECO:0000256" key="33">
    <source>
        <dbReference type="ARBA" id="ARBA00042912"/>
    </source>
</evidence>
<keyword evidence="13" id="KW-0378">Hydrolase</keyword>
<evidence type="ECO:0000256" key="21">
    <source>
        <dbReference type="ARBA" id="ARBA00023242"/>
    </source>
</evidence>
<keyword evidence="11" id="KW-0964">Secreted</keyword>
<dbReference type="InterPro" id="IPR013783">
    <property type="entry name" value="Ig-like_fold"/>
</dbReference>
<keyword evidence="18" id="KW-0496">Mitochondrion</keyword>
<sequence>FISAFIGVDPHSGSNNIDHRTSEISLKELIVRRGQPFKFTLKLAKPFKLALDELIMTVKTGDHPSEDLGTMSRFGVPDKVQRLPSAKAVWKAELQRSTAPETGILTLSITPSVDSPVGEYTMSARLGEEERALANLSVLFNPWCPGRFLISAQKLQKEYVMNEQGIIYKGVDNYIAPIHWDYGQFEQDMVSICVKILDCSIKHKQDPAKDVSARCNAIYVSRVITSMINSENEGGILKGNWGNDFRGGVSPTHWSSSYPILKNWFNACFCSVKYGQCWVFSGVMCSVMRLLGIPCRVITNYQSAHDTNKNLIIETYFADYGVREKENYHVWVEGWMRRPDLAKDGRYDGWQVLDPTPQEKSDGMFCCGPAPVSAVRNGDTHLKYDVPFVFAEVNADCITWLVKRDGSQVKIHSEDHRIGQSISTKAIGTSKRMDITNSYKQKEGGRFFHIYIYFLIHFFLFHPDLIIPILVPYSRYQKLMIDCESMNISAMVTDQRKKNHVFLAENRIVLMNPPIGHACCVEWAKIYRMAIYLEKKNVIFKNSV</sequence>
<dbReference type="Proteomes" id="UP000265000">
    <property type="component" value="Unplaced"/>
</dbReference>
<evidence type="ECO:0000256" key="37">
    <source>
        <dbReference type="ARBA" id="ARBA00047876"/>
    </source>
</evidence>
<dbReference type="GO" id="GO:0005739">
    <property type="term" value="C:mitochondrion"/>
    <property type="evidence" value="ECO:0007669"/>
    <property type="project" value="UniProtKB-SubCell"/>
</dbReference>
<evidence type="ECO:0000256" key="12">
    <source>
        <dbReference type="ARBA" id="ARBA00022530"/>
    </source>
</evidence>
<dbReference type="GO" id="GO:0005525">
    <property type="term" value="F:GTP binding"/>
    <property type="evidence" value="ECO:0007669"/>
    <property type="project" value="UniProtKB-KW"/>
</dbReference>
<accession>A0A3Q2QIF8</accession>
<dbReference type="AlphaFoldDB" id="A0A3Q2QIF8"/>
<feature type="active site" evidence="40">
    <location>
        <position position="277"/>
    </location>
</feature>
<evidence type="ECO:0000256" key="15">
    <source>
        <dbReference type="ARBA" id="ARBA00022723"/>
    </source>
</evidence>
<evidence type="ECO:0000256" key="25">
    <source>
        <dbReference type="ARBA" id="ARBA00036876"/>
    </source>
</evidence>
<dbReference type="InterPro" id="IPR038765">
    <property type="entry name" value="Papain-like_cys_pep_sf"/>
</dbReference>
<keyword evidence="41" id="KW-0812">Transmembrane</keyword>
<evidence type="ECO:0000256" key="19">
    <source>
        <dbReference type="ARBA" id="ARBA00023134"/>
    </source>
</evidence>
<dbReference type="Gene3D" id="3.90.260.10">
    <property type="entry name" value="Transglutaminase-like"/>
    <property type="match status" value="1"/>
</dbReference>
<dbReference type="GO" id="GO:0006412">
    <property type="term" value="P:translation"/>
    <property type="evidence" value="ECO:0007669"/>
    <property type="project" value="InterPro"/>
</dbReference>
<evidence type="ECO:0000256" key="29">
    <source>
        <dbReference type="ARBA" id="ARBA00041677"/>
    </source>
</evidence>
<dbReference type="FunFam" id="3.90.260.10:FF:000001">
    <property type="entry name" value="Protein-glutamine gamma-glutamyltransferase 2"/>
    <property type="match status" value="1"/>
</dbReference>
<keyword evidence="20 41" id="KW-0472">Membrane</keyword>
<comment type="catalytic activity">
    <reaction evidence="36">
        <text>L-glutaminyl-[protein] + H2O = L-glutamyl-[protein] + NH4(+)</text>
        <dbReference type="Rhea" id="RHEA:16441"/>
        <dbReference type="Rhea" id="RHEA-COMP:10207"/>
        <dbReference type="Rhea" id="RHEA-COMP:10208"/>
        <dbReference type="ChEBI" id="CHEBI:15377"/>
        <dbReference type="ChEBI" id="CHEBI:28938"/>
        <dbReference type="ChEBI" id="CHEBI:29973"/>
        <dbReference type="ChEBI" id="CHEBI:30011"/>
        <dbReference type="EC" id="3.5.1.44"/>
    </reaction>
    <physiologicalReaction direction="left-to-right" evidence="36">
        <dbReference type="Rhea" id="RHEA:16442"/>
    </physiologicalReaction>
</comment>
<dbReference type="InterPro" id="IPR014756">
    <property type="entry name" value="Ig_E-set"/>
</dbReference>
<dbReference type="InterPro" id="IPR002931">
    <property type="entry name" value="Transglutaminase-like"/>
</dbReference>
<dbReference type="GO" id="GO:0006508">
    <property type="term" value="P:proteolysis"/>
    <property type="evidence" value="ECO:0007669"/>
    <property type="project" value="UniProtKB-KW"/>
</dbReference>
<dbReference type="PANTHER" id="PTHR11590:SF6">
    <property type="entry name" value="PROTEIN-GLUTAMINE GAMMA-GLUTAMYLTRANSFERASE 2"/>
    <property type="match status" value="1"/>
</dbReference>
<dbReference type="InterPro" id="IPR023608">
    <property type="entry name" value="Transglutaminase_animal"/>
</dbReference>
<comment type="similarity">
    <text evidence="8">Belongs to the transglutaminase superfamily. Transglutaminase family.</text>
</comment>
<dbReference type="InterPro" id="IPR001102">
    <property type="entry name" value="Transglutaminase_N"/>
</dbReference>
<dbReference type="Gene3D" id="2.60.40.10">
    <property type="entry name" value="Immunoglobulins"/>
    <property type="match status" value="2"/>
</dbReference>
<evidence type="ECO:0000256" key="7">
    <source>
        <dbReference type="ARBA" id="ARBA00004514"/>
    </source>
</evidence>
<dbReference type="Pfam" id="PF01841">
    <property type="entry name" value="Transglut_core"/>
    <property type="match status" value="1"/>
</dbReference>
<evidence type="ECO:0000256" key="18">
    <source>
        <dbReference type="ARBA" id="ARBA00023128"/>
    </source>
</evidence>
<keyword evidence="12" id="KW-0272">Extracellular matrix</keyword>
<protein>
    <recommendedName>
        <fullName evidence="27">Protein-glutamine gamma-glutamyltransferase 2</fullName>
        <ecNumber evidence="23">2.3.2.13</ecNumber>
        <ecNumber evidence="26">3.5.1.44</ecNumber>
    </recommendedName>
    <alternativeName>
        <fullName evidence="30">Isopeptidase TGM2</fullName>
    </alternativeName>
    <alternativeName>
        <fullName evidence="32">Protein-glutamine deamidase TGM2</fullName>
    </alternativeName>
    <alternativeName>
        <fullName evidence="31">Protein-glutamine dopaminyltransferase TGM2</fullName>
    </alternativeName>
    <alternativeName>
        <fullName evidence="34">Protein-glutamine histaminyltransferase TGM2</fullName>
    </alternativeName>
    <alternativeName>
        <fullName evidence="35">Protein-glutamine noradrenalinyltransferase TGM2</fullName>
    </alternativeName>
    <alternativeName>
        <fullName evidence="33">Protein-glutamine serotonyltransferase TGM2</fullName>
    </alternativeName>
    <alternativeName>
        <fullName evidence="29">Tissue transglutaminase</fullName>
    </alternativeName>
    <alternativeName>
        <fullName evidence="28">Transglutaminase-2</fullName>
    </alternativeName>
</protein>
<feature type="transmembrane region" description="Helical" evidence="41">
    <location>
        <begin position="450"/>
        <end position="471"/>
    </location>
</feature>
<evidence type="ECO:0000256" key="26">
    <source>
        <dbReference type="ARBA" id="ARBA00039019"/>
    </source>
</evidence>
<evidence type="ECO:0000256" key="5">
    <source>
        <dbReference type="ARBA" id="ARBA00004286"/>
    </source>
</evidence>
<keyword evidence="19" id="KW-0342">GTP-binding</keyword>
<feature type="active site" evidence="40">
    <location>
        <position position="354"/>
    </location>
</feature>
<feature type="domain" description="Transglutaminase-like" evidence="42">
    <location>
        <begin position="269"/>
        <end position="357"/>
    </location>
</feature>
<evidence type="ECO:0000259" key="42">
    <source>
        <dbReference type="SMART" id="SM00460"/>
    </source>
</evidence>
<dbReference type="PIRSF" id="PIRSF000459">
    <property type="entry name" value="TGM_EBP42"/>
    <property type="match status" value="1"/>
</dbReference>
<evidence type="ECO:0000256" key="6">
    <source>
        <dbReference type="ARBA" id="ARBA00004498"/>
    </source>
</evidence>
<evidence type="ECO:0000256" key="20">
    <source>
        <dbReference type="ARBA" id="ARBA00023136"/>
    </source>
</evidence>
<evidence type="ECO:0000256" key="3">
    <source>
        <dbReference type="ARBA" id="ARBA00004173"/>
    </source>
</evidence>
<evidence type="ECO:0000256" key="17">
    <source>
        <dbReference type="ARBA" id="ARBA00022837"/>
    </source>
</evidence>
<name>A0A3Q2QIF8_FUNHE</name>
<evidence type="ECO:0000256" key="16">
    <source>
        <dbReference type="ARBA" id="ARBA00022741"/>
    </source>
</evidence>
<evidence type="ECO:0000256" key="10">
    <source>
        <dbReference type="ARBA" id="ARBA00022475"/>
    </source>
</evidence>
<dbReference type="SUPFAM" id="SSF54001">
    <property type="entry name" value="Cysteine proteinases"/>
    <property type="match status" value="1"/>
</dbReference>
<evidence type="ECO:0000256" key="4">
    <source>
        <dbReference type="ARBA" id="ARBA00004236"/>
    </source>
</evidence>
<keyword evidence="10" id="KW-1003">Cell membrane</keyword>
<dbReference type="InterPro" id="IPR036985">
    <property type="entry name" value="Transglutaminase-like_sf"/>
</dbReference>
<dbReference type="GO" id="GO:0050568">
    <property type="term" value="F:protein-glutamine glutaminase activity"/>
    <property type="evidence" value="ECO:0007669"/>
    <property type="project" value="UniProtKB-EC"/>
</dbReference>
<feature type="active site" evidence="40">
    <location>
        <position position="329"/>
    </location>
</feature>
<evidence type="ECO:0000256" key="13">
    <source>
        <dbReference type="ARBA" id="ARBA00022670"/>
    </source>
</evidence>
<evidence type="ECO:0000256" key="30">
    <source>
        <dbReference type="ARBA" id="ARBA00042099"/>
    </source>
</evidence>
<evidence type="ECO:0000256" key="27">
    <source>
        <dbReference type="ARBA" id="ARBA00040561"/>
    </source>
</evidence>
<dbReference type="GO" id="GO:0005694">
    <property type="term" value="C:chromosome"/>
    <property type="evidence" value="ECO:0007669"/>
    <property type="project" value="UniProtKB-SubCell"/>
</dbReference>
<dbReference type="EC" id="2.3.2.13" evidence="23"/>
<keyword evidence="41" id="KW-1133">Transmembrane helix</keyword>
<dbReference type="GO" id="GO:0008233">
    <property type="term" value="F:peptidase activity"/>
    <property type="evidence" value="ECO:0007669"/>
    <property type="project" value="UniProtKB-KW"/>
</dbReference>
<evidence type="ECO:0000256" key="39">
    <source>
        <dbReference type="ARBA" id="ARBA00048365"/>
    </source>
</evidence>
<keyword evidence="15" id="KW-0479">Metal-binding</keyword>
<evidence type="ECO:0000256" key="22">
    <source>
        <dbReference type="ARBA" id="ARBA00023315"/>
    </source>
</evidence>